<dbReference type="AlphaFoldDB" id="A0A1Y3EQY4"/>
<proteinExistence type="predicted"/>
<accession>A0A1Y3EQY4</accession>
<dbReference type="EMBL" id="LVZM01007528">
    <property type="protein sequence ID" value="OUC46177.1"/>
    <property type="molecule type" value="Genomic_DNA"/>
</dbReference>
<evidence type="ECO:0000313" key="2">
    <source>
        <dbReference type="Proteomes" id="UP000243006"/>
    </source>
</evidence>
<gene>
    <name evidence="1" type="ORF">D917_07937</name>
</gene>
<reference evidence="1 2" key="1">
    <citation type="submission" date="2015-04" db="EMBL/GenBank/DDBJ databases">
        <title>Draft genome of the roundworm Trichinella nativa.</title>
        <authorList>
            <person name="Mitreva M."/>
        </authorList>
    </citation>
    <scope>NUCLEOTIDE SEQUENCE [LARGE SCALE GENOMIC DNA]</scope>
    <source>
        <strain evidence="1 2">ISS45</strain>
    </source>
</reference>
<evidence type="ECO:0000313" key="1">
    <source>
        <dbReference type="EMBL" id="OUC46177.1"/>
    </source>
</evidence>
<dbReference type="Proteomes" id="UP000243006">
    <property type="component" value="Unassembled WGS sequence"/>
</dbReference>
<feature type="non-terminal residue" evidence="1">
    <location>
        <position position="1"/>
    </location>
</feature>
<comment type="caution">
    <text evidence="1">The sequence shown here is derived from an EMBL/GenBank/DDBJ whole genome shotgun (WGS) entry which is preliminary data.</text>
</comment>
<sequence>FHILFNGCCVGLFPDDEGHCQQPGDIASILGSLIPINMERKTVFVLIFTLYEEKPAALEIIILCNSALLNL</sequence>
<protein>
    <submittedName>
        <fullName evidence="1">Uncharacterized protein</fullName>
    </submittedName>
</protein>
<name>A0A1Y3EQY4_9BILA</name>
<organism evidence="1 2">
    <name type="scientific">Trichinella nativa</name>
    <dbReference type="NCBI Taxonomy" id="6335"/>
    <lineage>
        <taxon>Eukaryota</taxon>
        <taxon>Metazoa</taxon>
        <taxon>Ecdysozoa</taxon>
        <taxon>Nematoda</taxon>
        <taxon>Enoplea</taxon>
        <taxon>Dorylaimia</taxon>
        <taxon>Trichinellida</taxon>
        <taxon>Trichinellidae</taxon>
        <taxon>Trichinella</taxon>
    </lineage>
</organism>